<feature type="transmembrane region" description="Helical" evidence="9">
    <location>
        <begin position="77"/>
        <end position="96"/>
    </location>
</feature>
<dbReference type="InParanoid" id="A0A0U5JEX8"/>
<dbReference type="GO" id="GO:0015818">
    <property type="term" value="P:isoleucine transport"/>
    <property type="evidence" value="ECO:0007669"/>
    <property type="project" value="TreeGrafter"/>
</dbReference>
<keyword evidence="6" id="KW-0029">Amino-acid transport</keyword>
<comment type="similarity">
    <text evidence="2">Belongs to the branched chain amino acid transporter family.</text>
</comment>
<keyword evidence="7 9" id="KW-1133">Transmembrane helix</keyword>
<dbReference type="GO" id="GO:0015820">
    <property type="term" value="P:L-leucine transport"/>
    <property type="evidence" value="ECO:0007669"/>
    <property type="project" value="TreeGrafter"/>
</dbReference>
<name>A0A0U5JEX8_9BACT</name>
<feature type="transmembrane region" description="Helical" evidence="9">
    <location>
        <begin position="228"/>
        <end position="248"/>
    </location>
</feature>
<evidence type="ECO:0000256" key="3">
    <source>
        <dbReference type="ARBA" id="ARBA00022448"/>
    </source>
</evidence>
<dbReference type="Pfam" id="PF05525">
    <property type="entry name" value="Branch_AA_trans"/>
    <property type="match status" value="1"/>
</dbReference>
<sequence length="375" mass="40345">MTILKKSDLYATGLAIFAMFFGAGNIIFPLALGHLALDQTPYAMAGLLITAVFLPFAGLLTMFLYNGDIRAFFGRLGRLPGLALAFLIIALLGPFGSTPRCIALAYSTFKLSFSETSLPLFSAISCLTVFLLAYKKSRLLDILGYLLTPLLLGLLALIVVLGMIYAPSSAPIASSSGSEMFWHGLTEGYNTMDLLAAIFFAPIIIAFTQQKTAMLANSQDRLKFILKASGIGAFLLSIVYLGFSFIAFSHASEMPGVPADQLLAALALKILGPQGGVIVCLTVVLACLTTAIALITAFAEFTKKDILKDRLGYFPVLIGSLALTFCISIFEFQGISQFLSPVLEICYPVLIALTAFNLYGNLYRLQLLTEEAQNA</sequence>
<keyword evidence="5 9" id="KW-0812">Transmembrane</keyword>
<evidence type="ECO:0000256" key="6">
    <source>
        <dbReference type="ARBA" id="ARBA00022970"/>
    </source>
</evidence>
<keyword evidence="3" id="KW-0813">Transport</keyword>
<feature type="transmembrane region" description="Helical" evidence="9">
    <location>
        <begin position="146"/>
        <end position="168"/>
    </location>
</feature>
<dbReference type="GO" id="GO:0005304">
    <property type="term" value="F:L-valine transmembrane transporter activity"/>
    <property type="evidence" value="ECO:0007669"/>
    <property type="project" value="TreeGrafter"/>
</dbReference>
<dbReference type="EMBL" id="LN879502">
    <property type="protein sequence ID" value="CUI17677.1"/>
    <property type="molecule type" value="Genomic_DNA"/>
</dbReference>
<feature type="transmembrane region" description="Helical" evidence="9">
    <location>
        <begin position="338"/>
        <end position="359"/>
    </location>
</feature>
<evidence type="ECO:0000256" key="4">
    <source>
        <dbReference type="ARBA" id="ARBA00022475"/>
    </source>
</evidence>
<protein>
    <submittedName>
        <fullName evidence="10">Branched-chain amino acid transport system II carrier protein</fullName>
    </submittedName>
</protein>
<keyword evidence="8 9" id="KW-0472">Membrane</keyword>
<feature type="transmembrane region" description="Helical" evidence="9">
    <location>
        <begin position="311"/>
        <end position="332"/>
    </location>
</feature>
<keyword evidence="4" id="KW-1003">Cell membrane</keyword>
<dbReference type="RefSeq" id="WP_059061898.1">
    <property type="nucleotide sequence ID" value="NZ_LN879502.1"/>
</dbReference>
<dbReference type="AlphaFoldDB" id="A0A0U5JEX8"/>
<dbReference type="GO" id="GO:0005886">
    <property type="term" value="C:plasma membrane"/>
    <property type="evidence" value="ECO:0007669"/>
    <property type="project" value="UniProtKB-SubCell"/>
</dbReference>
<feature type="transmembrane region" description="Helical" evidence="9">
    <location>
        <begin position="42"/>
        <end position="65"/>
    </location>
</feature>
<dbReference type="PATRIC" id="fig|389348.3.peg.2328"/>
<dbReference type="InterPro" id="IPR004685">
    <property type="entry name" value="Brnchd-chn_aa_trnsp_Livcs"/>
</dbReference>
<dbReference type="FunCoup" id="A0A0U5JEX8">
    <property type="interactions" value="23"/>
</dbReference>
<keyword evidence="11" id="KW-1185">Reference proteome</keyword>
<evidence type="ECO:0000256" key="9">
    <source>
        <dbReference type="SAM" id="Phobius"/>
    </source>
</evidence>
<dbReference type="Proteomes" id="UP000069902">
    <property type="component" value="Chromosome cPNK"/>
</dbReference>
<evidence type="ECO:0000313" key="10">
    <source>
        <dbReference type="EMBL" id="CUI17677.1"/>
    </source>
</evidence>
<feature type="transmembrane region" description="Helical" evidence="9">
    <location>
        <begin position="276"/>
        <end position="299"/>
    </location>
</feature>
<reference evidence="11" key="1">
    <citation type="submission" date="2015-09" db="EMBL/GenBank/DDBJ databases">
        <authorList>
            <person name="Bertelli C."/>
        </authorList>
    </citation>
    <scope>NUCLEOTIDE SEQUENCE [LARGE SCALE GENOMIC DNA]</scope>
    <source>
        <strain evidence="11">KNic</strain>
    </source>
</reference>
<dbReference type="KEGG" id="pnl:PNK_2073"/>
<dbReference type="GO" id="GO:0015190">
    <property type="term" value="F:L-leucine transmembrane transporter activity"/>
    <property type="evidence" value="ECO:0007669"/>
    <property type="project" value="TreeGrafter"/>
</dbReference>
<dbReference type="STRING" id="389348.PNK_2073"/>
<dbReference type="PANTHER" id="PTHR30588:SF0">
    <property type="entry name" value="BRANCHED-CHAIN AMINO ACID PERMEASE BRNQ"/>
    <property type="match status" value="1"/>
</dbReference>
<gene>
    <name evidence="10" type="primary">brnq3</name>
    <name evidence="10" type="ORF">PNK_2073</name>
</gene>
<dbReference type="PANTHER" id="PTHR30588">
    <property type="entry name" value="BRANCHED-CHAIN AMINO ACID TRANSPORT SYSTEM 2 CARRIER PROTEIN"/>
    <property type="match status" value="1"/>
</dbReference>
<feature type="transmembrane region" description="Helical" evidence="9">
    <location>
        <begin position="12"/>
        <end position="36"/>
    </location>
</feature>
<evidence type="ECO:0000256" key="5">
    <source>
        <dbReference type="ARBA" id="ARBA00022692"/>
    </source>
</evidence>
<feature type="transmembrane region" description="Helical" evidence="9">
    <location>
        <begin position="188"/>
        <end position="207"/>
    </location>
</feature>
<evidence type="ECO:0000313" key="11">
    <source>
        <dbReference type="Proteomes" id="UP000069902"/>
    </source>
</evidence>
<accession>A0A0U5JEX8</accession>
<dbReference type="GO" id="GO:0015188">
    <property type="term" value="F:L-isoleucine transmembrane transporter activity"/>
    <property type="evidence" value="ECO:0007669"/>
    <property type="project" value="TreeGrafter"/>
</dbReference>
<evidence type="ECO:0000256" key="2">
    <source>
        <dbReference type="ARBA" id="ARBA00008540"/>
    </source>
</evidence>
<organism evidence="10 11">
    <name type="scientific">Candidatus Protochlamydia naegleriophila</name>
    <dbReference type="NCBI Taxonomy" id="389348"/>
    <lineage>
        <taxon>Bacteria</taxon>
        <taxon>Pseudomonadati</taxon>
        <taxon>Chlamydiota</taxon>
        <taxon>Chlamydiia</taxon>
        <taxon>Parachlamydiales</taxon>
        <taxon>Parachlamydiaceae</taxon>
        <taxon>Candidatus Protochlamydia</taxon>
    </lineage>
</organism>
<proteinExistence type="inferred from homology"/>
<comment type="subcellular location">
    <subcellularLocation>
        <location evidence="1">Cell membrane</location>
        <topology evidence="1">Multi-pass membrane protein</topology>
    </subcellularLocation>
</comment>
<evidence type="ECO:0000256" key="7">
    <source>
        <dbReference type="ARBA" id="ARBA00022989"/>
    </source>
</evidence>
<evidence type="ECO:0000256" key="8">
    <source>
        <dbReference type="ARBA" id="ARBA00023136"/>
    </source>
</evidence>
<feature type="transmembrane region" description="Helical" evidence="9">
    <location>
        <begin position="116"/>
        <end position="134"/>
    </location>
</feature>
<evidence type="ECO:0000256" key="1">
    <source>
        <dbReference type="ARBA" id="ARBA00004651"/>
    </source>
</evidence>